<evidence type="ECO:0000313" key="3">
    <source>
        <dbReference type="Proteomes" id="UP001549184"/>
    </source>
</evidence>
<evidence type="ECO:0000256" key="1">
    <source>
        <dbReference type="SAM" id="MobiDB-lite"/>
    </source>
</evidence>
<dbReference type="EMBL" id="JBEPMU010000001">
    <property type="protein sequence ID" value="MET3651116.1"/>
    <property type="molecule type" value="Genomic_DNA"/>
</dbReference>
<accession>A0ABV2JQL2</accession>
<dbReference type="RefSeq" id="WP_354012574.1">
    <property type="nucleotide sequence ID" value="NZ_JBEPMU010000001.1"/>
</dbReference>
<keyword evidence="3" id="KW-1185">Reference proteome</keyword>
<sequence length="117" mass="12503">MASRLHRSRFAAFLACLFGLLLLVGTPVRPVQLSSASLGDKAVATQVMADDVADIAADDGERGELEDTSTSGGMDDILHPFDVACLWAPMPHHAPRSLHDDPSPHDPARLLRPPEVA</sequence>
<evidence type="ECO:0000313" key="2">
    <source>
        <dbReference type="EMBL" id="MET3651116.1"/>
    </source>
</evidence>
<protein>
    <recommendedName>
        <fullName evidence="4">Transmembrane protein</fullName>
    </recommendedName>
</protein>
<dbReference type="Proteomes" id="UP001549184">
    <property type="component" value="Unassembled WGS sequence"/>
</dbReference>
<feature type="region of interest" description="Disordered" evidence="1">
    <location>
        <begin position="94"/>
        <end position="117"/>
    </location>
</feature>
<comment type="caution">
    <text evidence="2">The sequence shown here is derived from an EMBL/GenBank/DDBJ whole genome shotgun (WGS) entry which is preliminary data.</text>
</comment>
<name>A0ABV2JQL2_9GAMM</name>
<reference evidence="2 3" key="1">
    <citation type="submission" date="2024-06" db="EMBL/GenBank/DDBJ databases">
        <title>Sorghum-associated microbial communities from plants grown in Nebraska, USA.</title>
        <authorList>
            <person name="Schachtman D."/>
        </authorList>
    </citation>
    <scope>NUCLEOTIDE SEQUENCE [LARGE SCALE GENOMIC DNA]</scope>
    <source>
        <strain evidence="2 3">1073</strain>
    </source>
</reference>
<feature type="compositionally biased region" description="Basic and acidic residues" evidence="1">
    <location>
        <begin position="97"/>
        <end position="109"/>
    </location>
</feature>
<evidence type="ECO:0008006" key="4">
    <source>
        <dbReference type="Google" id="ProtNLM"/>
    </source>
</evidence>
<organism evidence="2 3">
    <name type="scientific">Dyella japonica</name>
    <dbReference type="NCBI Taxonomy" id="231455"/>
    <lineage>
        <taxon>Bacteria</taxon>
        <taxon>Pseudomonadati</taxon>
        <taxon>Pseudomonadota</taxon>
        <taxon>Gammaproteobacteria</taxon>
        <taxon>Lysobacterales</taxon>
        <taxon>Rhodanobacteraceae</taxon>
        <taxon>Dyella</taxon>
    </lineage>
</organism>
<feature type="region of interest" description="Disordered" evidence="1">
    <location>
        <begin position="55"/>
        <end position="75"/>
    </location>
</feature>
<gene>
    <name evidence="2" type="ORF">ABIC75_000818</name>
</gene>
<proteinExistence type="predicted"/>